<keyword evidence="3" id="KW-1185">Reference proteome</keyword>
<dbReference type="EMBL" id="KL198086">
    <property type="protein sequence ID" value="KDQ08813.1"/>
    <property type="molecule type" value="Genomic_DNA"/>
</dbReference>
<feature type="region of interest" description="Disordered" evidence="1">
    <location>
        <begin position="1"/>
        <end position="53"/>
    </location>
</feature>
<evidence type="ECO:0000256" key="1">
    <source>
        <dbReference type="SAM" id="MobiDB-lite"/>
    </source>
</evidence>
<dbReference type="AlphaFoldDB" id="A0A067LZH0"/>
<gene>
    <name evidence="2" type="ORF">BOTBODRAFT_48043</name>
</gene>
<protein>
    <submittedName>
        <fullName evidence="2">Uncharacterized protein</fullName>
    </submittedName>
</protein>
<accession>A0A067LZH0</accession>
<reference evidence="3" key="1">
    <citation type="journal article" date="2014" name="Proc. Natl. Acad. Sci. U.S.A.">
        <title>Extensive sampling of basidiomycete genomes demonstrates inadequacy of the white-rot/brown-rot paradigm for wood decay fungi.</title>
        <authorList>
            <person name="Riley R."/>
            <person name="Salamov A.A."/>
            <person name="Brown D.W."/>
            <person name="Nagy L.G."/>
            <person name="Floudas D."/>
            <person name="Held B.W."/>
            <person name="Levasseur A."/>
            <person name="Lombard V."/>
            <person name="Morin E."/>
            <person name="Otillar R."/>
            <person name="Lindquist E.A."/>
            <person name="Sun H."/>
            <person name="LaButti K.M."/>
            <person name="Schmutz J."/>
            <person name="Jabbour D."/>
            <person name="Luo H."/>
            <person name="Baker S.E."/>
            <person name="Pisabarro A.G."/>
            <person name="Walton J.D."/>
            <person name="Blanchette R.A."/>
            <person name="Henrissat B."/>
            <person name="Martin F."/>
            <person name="Cullen D."/>
            <person name="Hibbett D.S."/>
            <person name="Grigoriev I.V."/>
        </authorList>
    </citation>
    <scope>NUCLEOTIDE SEQUENCE [LARGE SCALE GENOMIC DNA]</scope>
    <source>
        <strain evidence="3">FD-172 SS1</strain>
    </source>
</reference>
<feature type="compositionally biased region" description="Acidic residues" evidence="1">
    <location>
        <begin position="190"/>
        <end position="200"/>
    </location>
</feature>
<feature type="compositionally biased region" description="Polar residues" evidence="1">
    <location>
        <begin position="35"/>
        <end position="45"/>
    </location>
</feature>
<evidence type="ECO:0000313" key="3">
    <source>
        <dbReference type="Proteomes" id="UP000027195"/>
    </source>
</evidence>
<dbReference type="InParanoid" id="A0A067LZH0"/>
<evidence type="ECO:0000313" key="2">
    <source>
        <dbReference type="EMBL" id="KDQ08813.1"/>
    </source>
</evidence>
<dbReference type="HOGENOM" id="CLU_980019_0_0_1"/>
<feature type="region of interest" description="Disordered" evidence="1">
    <location>
        <begin position="170"/>
        <end position="200"/>
    </location>
</feature>
<organism evidence="2 3">
    <name type="scientific">Botryobasidium botryosum (strain FD-172 SS1)</name>
    <dbReference type="NCBI Taxonomy" id="930990"/>
    <lineage>
        <taxon>Eukaryota</taxon>
        <taxon>Fungi</taxon>
        <taxon>Dikarya</taxon>
        <taxon>Basidiomycota</taxon>
        <taxon>Agaricomycotina</taxon>
        <taxon>Agaricomycetes</taxon>
        <taxon>Cantharellales</taxon>
        <taxon>Botryobasidiaceae</taxon>
        <taxon>Botryobasidium</taxon>
    </lineage>
</organism>
<dbReference type="Proteomes" id="UP000027195">
    <property type="component" value="Unassembled WGS sequence"/>
</dbReference>
<feature type="compositionally biased region" description="Basic and acidic residues" evidence="1">
    <location>
        <begin position="174"/>
        <end position="189"/>
    </location>
</feature>
<name>A0A067LZH0_BOTB1</name>
<sequence>MAQFSYRNATPARNAASARNAAPACGTPPSRRHGTASTSPQQSPSRCRPVLQPSSNLPLASMVGLRTTGYSKCPSFAVHNNFIYDTKKRATAYEHLTKRLLAAAEDLFQYTNADVAVWAHRPEGRCAATQYISQGILNDPNAHPLMEPVPGSLEVIFEIRKQVFQAKMSSKHAAPREASEAEVSDHTSADELDFGSCSDEDEGGGAVDLGPFPDRLCKFLHGLKLSDDVFEDIETAWMLYAGDRKFITERLANLELDAAVVRRIENRIFMELAVIEYADLLLFI</sequence>
<proteinExistence type="predicted"/>
<feature type="compositionally biased region" description="Low complexity" evidence="1">
    <location>
        <begin position="7"/>
        <end position="24"/>
    </location>
</feature>